<dbReference type="Proteomes" id="UP000281391">
    <property type="component" value="Chromosome"/>
</dbReference>
<dbReference type="EMBL" id="LR134117">
    <property type="protein sequence ID" value="VDZ64743.1"/>
    <property type="molecule type" value="Genomic_DNA"/>
</dbReference>
<protein>
    <recommendedName>
        <fullName evidence="1">Phage tail protein C-terminal domain-containing protein</fullName>
    </recommendedName>
</protein>
<reference evidence="2 3" key="1">
    <citation type="submission" date="2018-12" db="EMBL/GenBank/DDBJ databases">
        <authorList>
            <consortium name="Pathogen Informatics"/>
        </authorList>
    </citation>
    <scope>NUCLEOTIDE SEQUENCE [LARGE SCALE GENOMIC DNA]</scope>
    <source>
        <strain evidence="2 3">NCTC11214</strain>
    </source>
</reference>
<gene>
    <name evidence="2" type="ORF">NCTC11214_05131</name>
</gene>
<dbReference type="AlphaFoldDB" id="A0A3S4HVS2"/>
<evidence type="ECO:0000259" key="1">
    <source>
        <dbReference type="Pfam" id="PF25670"/>
    </source>
</evidence>
<accession>A0A3S4HVS2</accession>
<evidence type="ECO:0000313" key="3">
    <source>
        <dbReference type="Proteomes" id="UP000281391"/>
    </source>
</evidence>
<feature type="domain" description="Phage tail protein C-terminal" evidence="1">
    <location>
        <begin position="259"/>
        <end position="393"/>
    </location>
</feature>
<evidence type="ECO:0000313" key="2">
    <source>
        <dbReference type="EMBL" id="VDZ64743.1"/>
    </source>
</evidence>
<name>A0A3S4HVS2_SEROD</name>
<sequence length="396" mass="41786">MPVGTITLTNNSAVVAGAGTAFDKELKAGDMIVSVVGGVTYTLPVKSVDSATKATLIKAYDGPTQAGAAWSAVPRETLNAITAQLAAETAKALRGMNYDKQNWQQIFSAPGEATIRLPDGSEFTGPTWNSFITALNLKAEQKTVDDLSAEVDKKADADSVVKQGDYGLGLSSGAKTFATSSQDTLLVNIGATTGLIAMRNNAAIPAPWDIADNSPALFWRTGDTFALFCAGWDSGNIKILTGNLTGGWRQSVTLWNSRNTTVDGNGFIKKASPIARLSGSPADMSADYLDGFTLAGSVAVNDEATGVQAERISTGVYRITGSLGLANEGWTIEVPQDVNGNRLCFVATDTAPDGTITVTVSQRRFDIDSAMIVAGAPMDIPVERWIDFRLEMPDKK</sequence>
<proteinExistence type="predicted"/>
<dbReference type="KEGG" id="sof:NCTC11214_05131"/>
<organism evidence="2 3">
    <name type="scientific">Serratia odorifera</name>
    <dbReference type="NCBI Taxonomy" id="618"/>
    <lineage>
        <taxon>Bacteria</taxon>
        <taxon>Pseudomonadati</taxon>
        <taxon>Pseudomonadota</taxon>
        <taxon>Gammaproteobacteria</taxon>
        <taxon>Enterobacterales</taxon>
        <taxon>Yersiniaceae</taxon>
        <taxon>Serratia</taxon>
    </lineage>
</organism>
<dbReference type="Pfam" id="PF25670">
    <property type="entry name" value="Phage_tail_C_2"/>
    <property type="match status" value="1"/>
</dbReference>
<dbReference type="InterPro" id="IPR058008">
    <property type="entry name" value="Gp26_C"/>
</dbReference>